<dbReference type="CDD" id="cd00054">
    <property type="entry name" value="EGF_CA"/>
    <property type="match status" value="2"/>
</dbReference>
<dbReference type="Pfam" id="PF07679">
    <property type="entry name" value="I-set"/>
    <property type="match status" value="15"/>
</dbReference>
<dbReference type="InterPro" id="IPR009030">
    <property type="entry name" value="Growth_fac_rcpt_cys_sf"/>
</dbReference>
<dbReference type="GO" id="GO:0005886">
    <property type="term" value="C:plasma membrane"/>
    <property type="evidence" value="ECO:0007669"/>
    <property type="project" value="TreeGrafter"/>
</dbReference>
<dbReference type="InterPro" id="IPR013106">
    <property type="entry name" value="Ig_V-set"/>
</dbReference>
<dbReference type="Pfam" id="PF07645">
    <property type="entry name" value="EGF_CA"/>
    <property type="match status" value="2"/>
</dbReference>
<keyword evidence="4 6" id="KW-1015">Disulfide bond</keyword>
<feature type="compositionally biased region" description="Acidic residues" evidence="7">
    <location>
        <begin position="1981"/>
        <end position="1990"/>
    </location>
</feature>
<dbReference type="SMART" id="SM00406">
    <property type="entry name" value="IGv"/>
    <property type="match status" value="6"/>
</dbReference>
<dbReference type="InterPro" id="IPR013783">
    <property type="entry name" value="Ig-like_fold"/>
</dbReference>
<dbReference type="InterPro" id="IPR003599">
    <property type="entry name" value="Ig_sub"/>
</dbReference>
<dbReference type="SUPFAM" id="SSF48726">
    <property type="entry name" value="Immunoglobulin"/>
    <property type="match status" value="20"/>
</dbReference>
<feature type="domain" description="Ig-like" evidence="9">
    <location>
        <begin position="599"/>
        <end position="686"/>
    </location>
</feature>
<dbReference type="GO" id="GO:0008046">
    <property type="term" value="F:axon guidance receptor activity"/>
    <property type="evidence" value="ECO:0007669"/>
    <property type="project" value="TreeGrafter"/>
</dbReference>
<dbReference type="SMART" id="SM00409">
    <property type="entry name" value="IG"/>
    <property type="match status" value="19"/>
</dbReference>
<evidence type="ECO:0000256" key="2">
    <source>
        <dbReference type="ARBA" id="ARBA00022729"/>
    </source>
</evidence>
<feature type="domain" description="Ig-like" evidence="9">
    <location>
        <begin position="63"/>
        <end position="149"/>
    </location>
</feature>
<dbReference type="InterPro" id="IPR000152">
    <property type="entry name" value="EGF-type_Asp/Asn_hydroxyl_site"/>
</dbReference>
<evidence type="ECO:0000256" key="4">
    <source>
        <dbReference type="ARBA" id="ARBA00023157"/>
    </source>
</evidence>
<evidence type="ECO:0000256" key="6">
    <source>
        <dbReference type="PROSITE-ProRule" id="PRU00076"/>
    </source>
</evidence>
<dbReference type="EMBL" id="CANHGI010000006">
    <property type="protein sequence ID" value="CAI5454961.1"/>
    <property type="molecule type" value="Genomic_DNA"/>
</dbReference>
<feature type="region of interest" description="Disordered" evidence="7">
    <location>
        <begin position="1960"/>
        <end position="2032"/>
    </location>
</feature>
<feature type="domain" description="Ig-like" evidence="9">
    <location>
        <begin position="1344"/>
        <end position="1430"/>
    </location>
</feature>
<keyword evidence="11" id="KW-1185">Reference proteome</keyword>
<dbReference type="InterPro" id="IPR007110">
    <property type="entry name" value="Ig-like_dom"/>
</dbReference>
<comment type="caution">
    <text evidence="6">Lacks conserved residue(s) required for the propagation of feature annotation.</text>
</comment>
<feature type="domain" description="Ig-like" evidence="9">
    <location>
        <begin position="1435"/>
        <end position="1520"/>
    </location>
</feature>
<feature type="disulfide bond" evidence="6">
    <location>
        <begin position="2103"/>
        <end position="2113"/>
    </location>
</feature>
<dbReference type="PANTHER" id="PTHR45080:SF8">
    <property type="entry name" value="IG-LIKE DOMAIN-CONTAINING PROTEIN"/>
    <property type="match status" value="1"/>
</dbReference>
<dbReference type="Proteomes" id="UP001152747">
    <property type="component" value="Unassembled WGS sequence"/>
</dbReference>
<evidence type="ECO:0000313" key="10">
    <source>
        <dbReference type="EMBL" id="CAI5454961.1"/>
    </source>
</evidence>
<dbReference type="GO" id="GO:0050808">
    <property type="term" value="P:synapse organization"/>
    <property type="evidence" value="ECO:0007669"/>
    <property type="project" value="TreeGrafter"/>
</dbReference>
<sequence length="2301" mass="252053">MWLQSDGRRLNSSFEEMLIGKTHLVIENPREDTAGRYTCIAENKAGRVEKDMIVDVLKPPQLPQQTIFTEVSEKETLTLQCPIEENDNNVDIKWFKQGVLIPASDRFQISIGQDKLYIMNAEPSDSAQYSCTVTNQAGEASAMIDATVNVPPKILGDVYQTVNAVANNTVEINCDYSGTPAPKITWFLDGKALHDSDNYELRKNDGQLVLHNITPSQKGRYTCRADNKVGKVEQDTYIEVSVPPKVFMSSEEMKVVAGRQATIRCEVLGEPEPSVEWLKNGEPFKSDLLQYSTRLSYLHLREADVKDSGRYTCIASNSAGEDRTSTQVQVLIPPVIADEERVLQVKEETPFTILCPAVGSPTPSIVWKKDGVEIEGATTTSLDLGIVDSKTDGRYTCVATNEAGSATADFMVDVMTRPKFSKSENEIKVIEGDRTKLECKVDGHPKPTIKWLKGGRPLNMTNMILSPRGETLMILNARRSDGGSYSCVARNAAGESEAGFNVNILTVPYIEEQIDQNPRVVAGQSLVMRCPVRGNPKPVIQWSRNNKKITYGDIYALLNDQDLVIKEPKTDDEGTYTCEASNEAGELNTNFAAEVIGKPTFTRQGDNIYEVIEDESIVIDCGVTTRPIPEINWYRGENPLYLTDNFALSHDNMQLTVKKAKLSDGGKYICRASNEAGNTDIDLILKVLIPPKIDKSNIIGNPLAIVNRNIYLECPVFGIPQPSVIWTKDGKTIDLSDSRVVFAHNNETFGIEGVTPADQGRYTCTASNSGGVVAHDFNLDVLSPPTFDVNSTKPTIKREGDTITLTCPIKMPDDVADQVMDVTWVKDSRPVDNNENNIEISDDGRRLTISAAALSNAGTYSCIALNRAGETSLEFKVEILSPPVIDTSRNDVAPQVALNQPTLMYCPVSGHPFPAVKWLKDGVLVTPDDNIRIIDKGQTIQISKTDLKHAGTWSCIAENDAGAKEHEMILDVFTPPVIQVHSENPIKAIGETITIYCNASGNPQPTLKWTKNGQPLHDSSDGVRISLKGSRLDIPHLKKTDVGDYTCLGVNEAGTSDNSISVDVLVPPEISRDGIDMSPRLPAGQSLSLQCLASGKPQPTVKWMLNGTLISEKTPGITIASDARFVQINNLTLSDKGVYTCLAENVAGNDKVMYNVDVVQAPVISNGGTKQVIEGDNAIIECLVEGYPAPQVSWLRNGIRVETGVQGVRYVAEDKNLTVFEARSADSGIYVCAATNEAGTAQQAYTLEVLITPKIVKTAPLTLSQASGSKFSIPCSVRGYPEPDIYWSLNGKQLINGTDGFLISDDGTLTVESAEGRNLKFECNAKNAAGDDTLEYNVQTINAPKISSTGDRYVNGSEGEQTSINCDMEGDTYDITWSRNGSPLLPSSNINFSDDKKTINIVSTRLTDGGEYSCTATNKAGTATQKTKLNVGVPPKILERPKTQVVNKGDQVTLWCEASGVPQPNIEWYRDDVLISNTAVAETTTTKKKAAIFSSITPEQSGVYTCKAENWVGETEEDVDLIVMIAPEVIPERMNVSTNPRQTVFLSCNATGIPEPVISWIKVPNTAIVANEKYQLLGTTLAIRNVLPDDDGFYHCIAKSEAGQKIASRKLSVNKISDKPAPIWVECDENNKPKRTEYMVDRGDSPDDNPQLLPWKDVEDESIDNSITYRCMPGPRSARTVLLHSAPQFIVTPKNHTAALGATVDLKCSAAGPPVPVISWAKNGRMIERNKTELGYSILKVQLNNISDSGNYTCFAQNSVGISTSVAYLTLDEMTRNPENDKKKKNVAVITCYDRNVAYSRGITWEFRGVPLQRNLAGIHFMNNGSLVILDTTTLKPGDLKLYTCRVRNRRRHTVAHLKSAFEELPVVKTPEKVVANSGDPVVIDCEVRGDPLTTNVLWTKNDQKLVDDDVVYVLPNNSLVLMSVEKYDEGTYKCVASNNIGKSYDDVQLIVNEDEFSQLAGDEGSGFDPPLLSNPVSPTESDEEGEFEIGTESTTSSSTTTSTTTTAAPKTTTTEKPVEGSALPETKEAEPTTIDSIVEKPITEGQFVDTPDCYDGEIDENGECIEKNGEHHKLKILAGNDNCPSGFSWNTRTGVCEDIDECAFDQPCEFECTNLEGSYKCRCPDGYDLTEDGCFDINECDEMRCDAGKACFNKLGGYECIDDPCPSNFTLVDDRYCEPNCDNCGDMPITVHMLAIPAGLPVSHIATLTAYDKHGRVLTDTTYAISETYQGLDKKLTRAGPFTIKAVNGGHAQVWTNRVLRPGTHHKVRVRAHSDQGEKELNTPKETNFLVLINVGHYPF</sequence>
<dbReference type="PANTHER" id="PTHR45080">
    <property type="entry name" value="CONTACTIN 5"/>
    <property type="match status" value="1"/>
</dbReference>
<dbReference type="GO" id="GO:0005509">
    <property type="term" value="F:calcium ion binding"/>
    <property type="evidence" value="ECO:0007669"/>
    <property type="project" value="InterPro"/>
</dbReference>
<feature type="compositionally biased region" description="Low complexity" evidence="7">
    <location>
        <begin position="1992"/>
        <end position="2016"/>
    </location>
</feature>
<feature type="domain" description="Ig-like" evidence="9">
    <location>
        <begin position="691"/>
        <end position="780"/>
    </location>
</feature>
<keyword evidence="2" id="KW-0732">Signal</keyword>
<feature type="domain" description="Ig-like" evidence="9">
    <location>
        <begin position="508"/>
        <end position="596"/>
    </location>
</feature>
<dbReference type="InterPro" id="IPR036179">
    <property type="entry name" value="Ig-like_dom_sf"/>
</dbReference>
<feature type="domain" description="Ig-like" evidence="9">
    <location>
        <begin position="244"/>
        <end position="329"/>
    </location>
</feature>
<feature type="domain" description="Ig-like" evidence="9">
    <location>
        <begin position="1162"/>
        <end position="1248"/>
    </location>
</feature>
<name>A0A9P1N8F2_9PELO</name>
<dbReference type="Pfam" id="PF13927">
    <property type="entry name" value="Ig_3"/>
    <property type="match status" value="4"/>
</dbReference>
<feature type="domain" description="Ig-like" evidence="9">
    <location>
        <begin position="1253"/>
        <end position="1339"/>
    </location>
</feature>
<feature type="domain" description="Ig-like" evidence="9">
    <location>
        <begin position="1527"/>
        <end position="1612"/>
    </location>
</feature>
<proteinExistence type="predicted"/>
<feature type="domain" description="Ig-like" evidence="9">
    <location>
        <begin position="1"/>
        <end position="55"/>
    </location>
</feature>
<dbReference type="InterPro" id="IPR049883">
    <property type="entry name" value="NOTCH1_EGF-like"/>
</dbReference>
<dbReference type="InterPro" id="IPR018097">
    <property type="entry name" value="EGF_Ca-bd_CS"/>
</dbReference>
<dbReference type="GO" id="GO:0030424">
    <property type="term" value="C:axon"/>
    <property type="evidence" value="ECO:0007669"/>
    <property type="project" value="TreeGrafter"/>
</dbReference>
<feature type="domain" description="Ig-like" evidence="9">
    <location>
        <begin position="152"/>
        <end position="241"/>
    </location>
</feature>
<dbReference type="PROSITE" id="PS01186">
    <property type="entry name" value="EGF_2"/>
    <property type="match status" value="1"/>
</dbReference>
<keyword evidence="5" id="KW-0393">Immunoglobulin domain</keyword>
<dbReference type="PROSITE" id="PS00010">
    <property type="entry name" value="ASX_HYDROXYL"/>
    <property type="match status" value="1"/>
</dbReference>
<feature type="domain" description="Ig-like" evidence="9">
    <location>
        <begin position="882"/>
        <end position="971"/>
    </location>
</feature>
<dbReference type="GO" id="GO:0043025">
    <property type="term" value="C:neuronal cell body"/>
    <property type="evidence" value="ECO:0007669"/>
    <property type="project" value="TreeGrafter"/>
</dbReference>
<feature type="domain" description="Ig-like" evidence="9">
    <location>
        <begin position="1785"/>
        <end position="1856"/>
    </location>
</feature>
<feature type="domain" description="EGF-like" evidence="8">
    <location>
        <begin position="2099"/>
        <end position="2136"/>
    </location>
</feature>
<organism evidence="10 11">
    <name type="scientific">Caenorhabditis angaria</name>
    <dbReference type="NCBI Taxonomy" id="860376"/>
    <lineage>
        <taxon>Eukaryota</taxon>
        <taxon>Metazoa</taxon>
        <taxon>Ecdysozoa</taxon>
        <taxon>Nematoda</taxon>
        <taxon>Chromadorea</taxon>
        <taxon>Rhabditida</taxon>
        <taxon>Rhabditina</taxon>
        <taxon>Rhabditomorpha</taxon>
        <taxon>Rhabditoidea</taxon>
        <taxon>Rhabditidae</taxon>
        <taxon>Peloderinae</taxon>
        <taxon>Caenorhabditis</taxon>
    </lineage>
</organism>
<evidence type="ECO:0000313" key="11">
    <source>
        <dbReference type="Proteomes" id="UP001152747"/>
    </source>
</evidence>
<accession>A0A9P1N8F2</accession>
<dbReference type="InterPro" id="IPR000742">
    <property type="entry name" value="EGF"/>
</dbReference>
<dbReference type="PROSITE" id="PS50026">
    <property type="entry name" value="EGF_3"/>
    <property type="match status" value="1"/>
</dbReference>
<dbReference type="SMART" id="SM00408">
    <property type="entry name" value="IGc2"/>
    <property type="match status" value="20"/>
</dbReference>
<evidence type="ECO:0000256" key="1">
    <source>
        <dbReference type="ARBA" id="ARBA00022536"/>
    </source>
</evidence>
<evidence type="ECO:0000256" key="3">
    <source>
        <dbReference type="ARBA" id="ARBA00022737"/>
    </source>
</evidence>
<dbReference type="InterPro" id="IPR013098">
    <property type="entry name" value="Ig_I-set"/>
</dbReference>
<feature type="domain" description="Ig-like" evidence="9">
    <location>
        <begin position="975"/>
        <end position="1061"/>
    </location>
</feature>
<evidence type="ECO:0000256" key="7">
    <source>
        <dbReference type="SAM" id="MobiDB-lite"/>
    </source>
</evidence>
<dbReference type="FunFam" id="2.60.40.10:FF:002181">
    <property type="entry name" value="High Incidence of Males (Increased X chromosome loss)"/>
    <property type="match status" value="1"/>
</dbReference>
<protein>
    <submittedName>
        <fullName evidence="10">Uncharacterized protein</fullName>
    </submittedName>
</protein>
<dbReference type="InterPro" id="IPR001881">
    <property type="entry name" value="EGF-like_Ca-bd_dom"/>
</dbReference>
<dbReference type="FunFam" id="2.60.40.10:FF:000503">
    <property type="entry name" value="Hemicentin 1"/>
    <property type="match status" value="6"/>
</dbReference>
<keyword evidence="3" id="KW-0677">Repeat</keyword>
<dbReference type="GO" id="GO:0007156">
    <property type="term" value="P:homophilic cell adhesion via plasma membrane adhesion molecules"/>
    <property type="evidence" value="ECO:0007669"/>
    <property type="project" value="TreeGrafter"/>
</dbReference>
<keyword evidence="1 6" id="KW-0245">EGF-like domain</keyword>
<feature type="domain" description="Ig-like" evidence="9">
    <location>
        <begin position="418"/>
        <end position="503"/>
    </location>
</feature>
<evidence type="ECO:0000256" key="5">
    <source>
        <dbReference type="ARBA" id="ARBA00023319"/>
    </source>
</evidence>
<reference evidence="10" key="1">
    <citation type="submission" date="2022-11" db="EMBL/GenBank/DDBJ databases">
        <authorList>
            <person name="Kikuchi T."/>
        </authorList>
    </citation>
    <scope>NUCLEOTIDE SEQUENCE</scope>
    <source>
        <strain evidence="10">PS1010</strain>
    </source>
</reference>
<dbReference type="SUPFAM" id="SSF57184">
    <property type="entry name" value="Growth factor receptor domain"/>
    <property type="match status" value="1"/>
</dbReference>
<evidence type="ECO:0000259" key="9">
    <source>
        <dbReference type="PROSITE" id="PS50835"/>
    </source>
</evidence>
<evidence type="ECO:0000259" key="8">
    <source>
        <dbReference type="PROSITE" id="PS50026"/>
    </source>
</evidence>
<dbReference type="Gene3D" id="2.60.40.10">
    <property type="entry name" value="Immunoglobulins"/>
    <property type="match status" value="20"/>
</dbReference>
<dbReference type="CDD" id="cd00096">
    <property type="entry name" value="Ig"/>
    <property type="match status" value="2"/>
</dbReference>
<dbReference type="FunFam" id="2.60.40.10:FF:000107">
    <property type="entry name" value="Myosin, light chain kinase a"/>
    <property type="match status" value="2"/>
</dbReference>
<comment type="caution">
    <text evidence="10">The sequence shown here is derived from an EMBL/GenBank/DDBJ whole genome shotgun (WGS) entry which is preliminary data.</text>
</comment>
<dbReference type="SMART" id="SM00181">
    <property type="entry name" value="EGF"/>
    <property type="match status" value="2"/>
</dbReference>
<feature type="domain" description="Ig-like" evidence="9">
    <location>
        <begin position="785"/>
        <end position="878"/>
    </location>
</feature>
<dbReference type="OrthoDB" id="5985519at2759"/>
<feature type="domain" description="Ig-like" evidence="9">
    <location>
        <begin position="1068"/>
        <end position="1159"/>
    </location>
</feature>
<dbReference type="InterPro" id="IPR050958">
    <property type="entry name" value="Cell_Adh-Cytoskel_Orgn"/>
</dbReference>
<dbReference type="PROSITE" id="PS50835">
    <property type="entry name" value="IG_LIKE"/>
    <property type="match status" value="21"/>
</dbReference>
<dbReference type="Gene3D" id="2.10.25.10">
    <property type="entry name" value="Laminin"/>
    <property type="match status" value="1"/>
</dbReference>
<dbReference type="SMART" id="SM00179">
    <property type="entry name" value="EGF_CA"/>
    <property type="match status" value="2"/>
</dbReference>
<dbReference type="InterPro" id="IPR003598">
    <property type="entry name" value="Ig_sub2"/>
</dbReference>
<feature type="domain" description="Ig-like" evidence="9">
    <location>
        <begin position="1687"/>
        <end position="1770"/>
    </location>
</feature>
<dbReference type="PROSITE" id="PS01187">
    <property type="entry name" value="EGF_CA"/>
    <property type="match status" value="1"/>
</dbReference>
<dbReference type="FunFam" id="2.60.40.10:FF:000032">
    <property type="entry name" value="palladin isoform X1"/>
    <property type="match status" value="3"/>
</dbReference>
<feature type="domain" description="Ig-like" evidence="9">
    <location>
        <begin position="1866"/>
        <end position="1953"/>
    </location>
</feature>
<gene>
    <name evidence="10" type="ORF">CAMP_LOCUS17598</name>
</gene>
<feature type="domain" description="Ig-like" evidence="9">
    <location>
        <begin position="333"/>
        <end position="413"/>
    </location>
</feature>